<proteinExistence type="predicted"/>
<accession>A0ABW8UEI8</accession>
<feature type="transmembrane region" description="Helical" evidence="1">
    <location>
        <begin position="125"/>
        <end position="150"/>
    </location>
</feature>
<dbReference type="RefSeq" id="WP_407137508.1">
    <property type="nucleotide sequence ID" value="NZ_JBGQPK010000035.1"/>
</dbReference>
<sequence length="193" mass="22017">MKQLLLPYDIFTEGLGQPKISYFTFNFWAGILPAEATVTTHIFSWLTYGQLNTIILILIIVSLCILIWCFAHHKINSFPLAYVGAIYSGLIFMFTMGQHERYQISMLAFIILLVIDTSSDVNRPFIWYSYATIITFANQGLLYLSVYLAVKTLPVFGQLVQWGGILNLILFVGLVCELFWRNQKQAGISIQDI</sequence>
<keyword evidence="1" id="KW-0472">Membrane</keyword>
<reference evidence="2 3" key="1">
    <citation type="submission" date="2024-08" db="EMBL/GenBank/DDBJ databases">
        <authorList>
            <person name="Arias E."/>
        </authorList>
    </citation>
    <scope>NUCLEOTIDE SEQUENCE [LARGE SCALE GENOMIC DNA]</scope>
    <source>
        <strain evidence="2 3">FAM 25317</strain>
    </source>
</reference>
<keyword evidence="3" id="KW-1185">Reference proteome</keyword>
<dbReference type="EMBL" id="JBGQPK010000035">
    <property type="protein sequence ID" value="MFL2029700.1"/>
    <property type="molecule type" value="Genomic_DNA"/>
</dbReference>
<feature type="transmembrane region" description="Helical" evidence="1">
    <location>
        <begin position="162"/>
        <end position="180"/>
    </location>
</feature>
<keyword evidence="1" id="KW-0812">Transmembrane</keyword>
<gene>
    <name evidence="2" type="ORF">ACEN34_08730</name>
</gene>
<protein>
    <submittedName>
        <fullName evidence="2">Uncharacterized protein</fullName>
    </submittedName>
</protein>
<comment type="caution">
    <text evidence="2">The sequence shown here is derived from an EMBL/GenBank/DDBJ whole genome shotgun (WGS) entry which is preliminary data.</text>
</comment>
<evidence type="ECO:0000256" key="1">
    <source>
        <dbReference type="SAM" id="Phobius"/>
    </source>
</evidence>
<name>A0ABW8UEI8_9LACO</name>
<dbReference type="Proteomes" id="UP001625389">
    <property type="component" value="Unassembled WGS sequence"/>
</dbReference>
<feature type="transmembrane region" description="Helical" evidence="1">
    <location>
        <begin position="53"/>
        <end position="71"/>
    </location>
</feature>
<feature type="transmembrane region" description="Helical" evidence="1">
    <location>
        <begin position="102"/>
        <end position="118"/>
    </location>
</feature>
<keyword evidence="1" id="KW-1133">Transmembrane helix</keyword>
<organism evidence="2 3">
    <name type="scientific">Loigolactobacillus zhaoyuanensis</name>
    <dbReference type="NCBI Taxonomy" id="2486017"/>
    <lineage>
        <taxon>Bacteria</taxon>
        <taxon>Bacillati</taxon>
        <taxon>Bacillota</taxon>
        <taxon>Bacilli</taxon>
        <taxon>Lactobacillales</taxon>
        <taxon>Lactobacillaceae</taxon>
        <taxon>Loigolactobacillus</taxon>
    </lineage>
</organism>
<feature type="transmembrane region" description="Helical" evidence="1">
    <location>
        <begin position="78"/>
        <end position="96"/>
    </location>
</feature>
<evidence type="ECO:0000313" key="2">
    <source>
        <dbReference type="EMBL" id="MFL2029700.1"/>
    </source>
</evidence>
<evidence type="ECO:0000313" key="3">
    <source>
        <dbReference type="Proteomes" id="UP001625389"/>
    </source>
</evidence>